<feature type="transmembrane region" description="Helical" evidence="5">
    <location>
        <begin position="122"/>
        <end position="139"/>
    </location>
</feature>
<organism evidence="7 8">
    <name type="scientific">Durusdinium trenchii</name>
    <dbReference type="NCBI Taxonomy" id="1381693"/>
    <lineage>
        <taxon>Eukaryota</taxon>
        <taxon>Sar</taxon>
        <taxon>Alveolata</taxon>
        <taxon>Dinophyceae</taxon>
        <taxon>Suessiales</taxon>
        <taxon>Symbiodiniaceae</taxon>
        <taxon>Durusdinium</taxon>
    </lineage>
</organism>
<evidence type="ECO:0000256" key="4">
    <source>
        <dbReference type="ARBA" id="ARBA00023136"/>
    </source>
</evidence>
<dbReference type="InterPro" id="IPR011547">
    <property type="entry name" value="SLC26A/SulP_dom"/>
</dbReference>
<keyword evidence="2 5" id="KW-0812">Transmembrane</keyword>
<dbReference type="Gene3D" id="2.60.120.10">
    <property type="entry name" value="Jelly Rolls"/>
    <property type="match status" value="1"/>
</dbReference>
<protein>
    <submittedName>
        <fullName evidence="7">Uncharacterized vacuolar membrane protein YGR125W</fullName>
    </submittedName>
</protein>
<dbReference type="InterPro" id="IPR002645">
    <property type="entry name" value="STAS_dom"/>
</dbReference>
<feature type="transmembrane region" description="Helical" evidence="5">
    <location>
        <begin position="445"/>
        <end position="463"/>
    </location>
</feature>
<feature type="transmembrane region" description="Helical" evidence="5">
    <location>
        <begin position="388"/>
        <end position="408"/>
    </location>
</feature>
<dbReference type="SUPFAM" id="SSF52091">
    <property type="entry name" value="SpoIIaa-like"/>
    <property type="match status" value="1"/>
</dbReference>
<evidence type="ECO:0000256" key="2">
    <source>
        <dbReference type="ARBA" id="ARBA00022692"/>
    </source>
</evidence>
<keyword evidence="3 5" id="KW-1133">Transmembrane helix</keyword>
<dbReference type="InterPro" id="IPR052706">
    <property type="entry name" value="Membrane-Transporter-like"/>
</dbReference>
<feature type="transmembrane region" description="Helical" evidence="5">
    <location>
        <begin position="227"/>
        <end position="246"/>
    </location>
</feature>
<dbReference type="Pfam" id="PF00916">
    <property type="entry name" value="Sulfate_transp"/>
    <property type="match status" value="1"/>
</dbReference>
<accession>A0ABP0PIR7</accession>
<dbReference type="InterPro" id="IPR014710">
    <property type="entry name" value="RmlC-like_jellyroll"/>
</dbReference>
<keyword evidence="8" id="KW-1185">Reference proteome</keyword>
<dbReference type="SUPFAM" id="SSF51206">
    <property type="entry name" value="cAMP-binding domain-like"/>
    <property type="match status" value="1"/>
</dbReference>
<feature type="transmembrane region" description="Helical" evidence="5">
    <location>
        <begin position="91"/>
        <end position="110"/>
    </location>
</feature>
<feature type="transmembrane region" description="Helical" evidence="5">
    <location>
        <begin position="315"/>
        <end position="336"/>
    </location>
</feature>
<name>A0ABP0PIR7_9DINO</name>
<sequence length="833" mass="91984">MLLSQGSLLKEDSMRGVFPEKAAVKYSFPLPEGSPLWLRRSFRWFQGAMGEDHKTGIIYGMVNWIVCVPSLVSYAHIVFPQPVFRPFLPMVVKAYFLSSAVMQVVMTFLSDVEFSIGQIQDVGLIFLAGMVRTIVKWGMNEEDPLTAEELIATSVYQCAGSTLVVGLALIIIGRLQLIQYVQMLPLPVIGGYLGYIGYFCFAAGLGIGSGREVNDPSSLLQLFDAELALKMSLLMVMALIMIFVHFKVKHFLAMPVTLVLLPVAFFLCAAIVGVSLEDCRAKGLVPYPRGSSSMEEMWAIINYEDVQVNYLYGQFANVVGLIIIVTFGSSLDITAIQAELPARKLDYSKELTAIGWGNLCSGCVFGATGSYIFSQTIFSAKRSVKSRFNGIVVALGEFLLFALPVDILKVLPNAYVGGIMCLFGVDIMNDWLVESRKLMSRTEYLLVWISFGCTMWLTSVQTFGVIEGMALGTAVAGLFFVYQFAKVQDKWHEVSSRSSVVRPPQERRHLNAQYNSILAISLNSYAFFGTSFTSMQSIEEAARGARFVCFDLGRLSGMDCTFADQIRLLVLSLEREGTRIFLSSLRSKTVWRLLLAHGVVGESAPQRPVFVTLDQALQQCEEIILSEAGKLRKEQKDEWPLEVLLLDYVEGFVSDKAQASQAAKAAAARFERIELKRNQILFRGDDPANAIFVVAKGIVGASSSLDFAKQLGHFGALLASPQPLHRPSTELDAPSDGHEDFPFMEESTMQEHDQHGVGAILNDTAFFARRKCGAEAAAQSDDCVVFRLRRAAMDELERQDPVAAVLLQKVLLRDLSQLMAQFLCPLQAVSGLS</sequence>
<comment type="subcellular location">
    <subcellularLocation>
        <location evidence="1">Membrane</location>
        <topology evidence="1">Multi-pass membrane protein</topology>
    </subcellularLocation>
</comment>
<dbReference type="InterPro" id="IPR018490">
    <property type="entry name" value="cNMP-bd_dom_sf"/>
</dbReference>
<evidence type="ECO:0000313" key="7">
    <source>
        <dbReference type="EMBL" id="CAK9075910.1"/>
    </source>
</evidence>
<dbReference type="Proteomes" id="UP001642464">
    <property type="component" value="Unassembled WGS sequence"/>
</dbReference>
<feature type="transmembrane region" description="Helical" evidence="5">
    <location>
        <begin position="258"/>
        <end position="276"/>
    </location>
</feature>
<keyword evidence="4 5" id="KW-0472">Membrane</keyword>
<dbReference type="PANTHER" id="PTHR43310:SF2">
    <property type="entry name" value="SLC26A_SULP TRANSPORTER DOMAIN-CONTAINING PROTEIN"/>
    <property type="match status" value="1"/>
</dbReference>
<proteinExistence type="predicted"/>
<feature type="transmembrane region" description="Helical" evidence="5">
    <location>
        <begin position="414"/>
        <end position="433"/>
    </location>
</feature>
<dbReference type="PANTHER" id="PTHR43310">
    <property type="entry name" value="SULFATE TRANSPORTER YBAR-RELATED"/>
    <property type="match status" value="1"/>
</dbReference>
<evidence type="ECO:0000256" key="5">
    <source>
        <dbReference type="SAM" id="Phobius"/>
    </source>
</evidence>
<dbReference type="PROSITE" id="PS50801">
    <property type="entry name" value="STAS"/>
    <property type="match status" value="1"/>
</dbReference>
<dbReference type="EMBL" id="CAXAMM010036557">
    <property type="protein sequence ID" value="CAK9075910.1"/>
    <property type="molecule type" value="Genomic_DNA"/>
</dbReference>
<evidence type="ECO:0000313" key="8">
    <source>
        <dbReference type="Proteomes" id="UP001642464"/>
    </source>
</evidence>
<reference evidence="7 8" key="1">
    <citation type="submission" date="2024-02" db="EMBL/GenBank/DDBJ databases">
        <authorList>
            <person name="Chen Y."/>
            <person name="Shah S."/>
            <person name="Dougan E. K."/>
            <person name="Thang M."/>
            <person name="Chan C."/>
        </authorList>
    </citation>
    <scope>NUCLEOTIDE SEQUENCE [LARGE SCALE GENOMIC DNA]</scope>
</reference>
<dbReference type="Gene3D" id="3.30.750.24">
    <property type="entry name" value="STAS domain"/>
    <property type="match status" value="1"/>
</dbReference>
<comment type="caution">
    <text evidence="7">The sequence shown here is derived from an EMBL/GenBank/DDBJ whole genome shotgun (WGS) entry which is preliminary data.</text>
</comment>
<feature type="transmembrane region" description="Helical" evidence="5">
    <location>
        <begin position="151"/>
        <end position="172"/>
    </location>
</feature>
<feature type="domain" description="STAS" evidence="6">
    <location>
        <begin position="515"/>
        <end position="620"/>
    </location>
</feature>
<evidence type="ECO:0000256" key="3">
    <source>
        <dbReference type="ARBA" id="ARBA00022989"/>
    </source>
</evidence>
<gene>
    <name evidence="7" type="ORF">SCF082_LOCUS36686</name>
</gene>
<feature type="transmembrane region" description="Helical" evidence="5">
    <location>
        <begin position="184"/>
        <end position="207"/>
    </location>
</feature>
<feature type="transmembrane region" description="Helical" evidence="5">
    <location>
        <begin position="57"/>
        <end position="79"/>
    </location>
</feature>
<evidence type="ECO:0000259" key="6">
    <source>
        <dbReference type="PROSITE" id="PS50801"/>
    </source>
</evidence>
<dbReference type="InterPro" id="IPR036513">
    <property type="entry name" value="STAS_dom_sf"/>
</dbReference>
<evidence type="ECO:0000256" key="1">
    <source>
        <dbReference type="ARBA" id="ARBA00004141"/>
    </source>
</evidence>